<gene>
    <name evidence="1" type="ORF">BIT28_24230</name>
</gene>
<organism evidence="1 2">
    <name type="scientific">Photobacterium proteolyticum</name>
    <dbReference type="NCBI Taxonomy" id="1903952"/>
    <lineage>
        <taxon>Bacteria</taxon>
        <taxon>Pseudomonadati</taxon>
        <taxon>Pseudomonadota</taxon>
        <taxon>Gammaproteobacteria</taxon>
        <taxon>Vibrionales</taxon>
        <taxon>Vibrionaceae</taxon>
        <taxon>Photobacterium</taxon>
    </lineage>
</organism>
<keyword evidence="2" id="KW-1185">Reference proteome</keyword>
<proteinExistence type="predicted"/>
<reference evidence="1 2" key="1">
    <citation type="submission" date="2016-09" db="EMBL/GenBank/DDBJ databases">
        <title>Photobacterium proteolyticum sp. nov. a protease producing bacterium isolated from ocean sediments of Laizhou Bay.</title>
        <authorList>
            <person name="Li Y."/>
        </authorList>
    </citation>
    <scope>NUCLEOTIDE SEQUENCE [LARGE SCALE GENOMIC DNA]</scope>
    <source>
        <strain evidence="1 2">13-12</strain>
    </source>
</reference>
<evidence type="ECO:0000313" key="2">
    <source>
        <dbReference type="Proteomes" id="UP000186905"/>
    </source>
</evidence>
<dbReference type="AlphaFoldDB" id="A0A1Q9GCL7"/>
<comment type="caution">
    <text evidence="1">The sequence shown here is derived from an EMBL/GenBank/DDBJ whole genome shotgun (WGS) entry which is preliminary data.</text>
</comment>
<dbReference type="Proteomes" id="UP000186905">
    <property type="component" value="Unassembled WGS sequence"/>
</dbReference>
<name>A0A1Q9GCL7_9GAMM</name>
<protein>
    <submittedName>
        <fullName evidence="1">Uncharacterized protein</fullName>
    </submittedName>
</protein>
<evidence type="ECO:0000313" key="1">
    <source>
        <dbReference type="EMBL" id="OLQ72140.1"/>
    </source>
</evidence>
<sequence>MRLIPLPHSSVSLGQPQNKPFNLHHFASLEININEQTENEKYFSTNEINFKYKHFFEKSEEIRGLRLFFEQDHKNNYYLQFNNLSSKSSLKNIYHNLSKVTFLRKRRFRRWRD</sequence>
<accession>A0A1Q9GCL7</accession>
<dbReference type="STRING" id="1903952.BIT28_24230"/>
<dbReference type="EMBL" id="MJIL01000092">
    <property type="protein sequence ID" value="OLQ72140.1"/>
    <property type="molecule type" value="Genomic_DNA"/>
</dbReference>